<keyword evidence="2" id="KW-1185">Reference proteome</keyword>
<comment type="caution">
    <text evidence="1">The sequence shown here is derived from an EMBL/GenBank/DDBJ whole genome shotgun (WGS) entry which is preliminary data.</text>
</comment>
<reference evidence="1 2" key="1">
    <citation type="submission" date="2017-11" db="EMBL/GenBank/DDBJ databases">
        <title>Draft genome sequence of Mitsuaria sp. HWN-4.</title>
        <authorList>
            <person name="Gundlapally S.R."/>
        </authorList>
    </citation>
    <scope>NUCLEOTIDE SEQUENCE [LARGE SCALE GENOMIC DNA]</scope>
    <source>
        <strain evidence="1 2">HWN-4</strain>
    </source>
</reference>
<dbReference type="RefSeq" id="WP_099862861.1">
    <property type="nucleotide sequence ID" value="NZ_PEOG01000050.1"/>
</dbReference>
<evidence type="ECO:0000313" key="1">
    <source>
        <dbReference type="EMBL" id="PIM51897.1"/>
    </source>
</evidence>
<gene>
    <name evidence="1" type="ORF">CS062_17380</name>
</gene>
<accession>A0A2G9C684</accession>
<organism evidence="1 2">
    <name type="scientific">Roseateles chitinivorans</name>
    <dbReference type="NCBI Taxonomy" id="2917965"/>
    <lineage>
        <taxon>Bacteria</taxon>
        <taxon>Pseudomonadati</taxon>
        <taxon>Pseudomonadota</taxon>
        <taxon>Betaproteobacteria</taxon>
        <taxon>Burkholderiales</taxon>
        <taxon>Sphaerotilaceae</taxon>
        <taxon>Roseateles</taxon>
    </lineage>
</organism>
<proteinExistence type="predicted"/>
<dbReference type="AlphaFoldDB" id="A0A2G9C684"/>
<dbReference type="Proteomes" id="UP000231501">
    <property type="component" value="Unassembled WGS sequence"/>
</dbReference>
<evidence type="ECO:0000313" key="2">
    <source>
        <dbReference type="Proteomes" id="UP000231501"/>
    </source>
</evidence>
<dbReference type="EMBL" id="PEOG01000050">
    <property type="protein sequence ID" value="PIM51897.1"/>
    <property type="molecule type" value="Genomic_DNA"/>
</dbReference>
<name>A0A2G9C684_9BURK</name>
<sequence>MIEWTLPELEQLMNVESLRRKIAAAHAKRMALPTIKEREQARLSTFLSIEDWTRVWFVHEHVTPIAQGWAKEAMPPATHHVECRRVINDALCTPWVPLEEVEAPTASALIAHLVTIYGFEPELEIVGHGNRIVEDHNRYQYRFVTMPQLRIPTREQMQTLVGVFQGMARQ</sequence>
<protein>
    <submittedName>
        <fullName evidence="1">Uncharacterized protein</fullName>
    </submittedName>
</protein>